<feature type="chain" id="PRO_5047360800" description="DUF3772 domain-containing protein" evidence="9">
    <location>
        <begin position="25"/>
        <end position="850"/>
    </location>
</feature>
<evidence type="ECO:0000256" key="2">
    <source>
        <dbReference type="ARBA" id="ARBA00008017"/>
    </source>
</evidence>
<dbReference type="PANTHER" id="PTHR30347:SF1">
    <property type="entry name" value="MECHANOSENSITIVE CHANNEL MSCK"/>
    <property type="match status" value="1"/>
</dbReference>
<dbReference type="SUPFAM" id="SSF50182">
    <property type="entry name" value="Sm-like ribonucleoproteins"/>
    <property type="match status" value="1"/>
</dbReference>
<keyword evidence="3" id="KW-1003">Cell membrane</keyword>
<feature type="transmembrane region" description="Helical" evidence="8">
    <location>
        <begin position="276"/>
        <end position="298"/>
    </location>
</feature>
<evidence type="ECO:0000256" key="3">
    <source>
        <dbReference type="ARBA" id="ARBA00022475"/>
    </source>
</evidence>
<keyword evidence="9" id="KW-0732">Signal</keyword>
<evidence type="ECO:0008006" key="15">
    <source>
        <dbReference type="Google" id="ProtNLM"/>
    </source>
</evidence>
<feature type="domain" description="DUF3772" evidence="11">
    <location>
        <begin position="125"/>
        <end position="180"/>
    </location>
</feature>
<dbReference type="InterPro" id="IPR023408">
    <property type="entry name" value="MscS_beta-dom_sf"/>
</dbReference>
<evidence type="ECO:0000256" key="4">
    <source>
        <dbReference type="ARBA" id="ARBA00022692"/>
    </source>
</evidence>
<reference evidence="13 14" key="1">
    <citation type="submission" date="2017-01" db="EMBL/GenBank/DDBJ databases">
        <title>The complete genome sequence of a sulfur-oxidizing marine bacterium Thioclava sp. 25B10_4T.</title>
        <authorList>
            <person name="Liu Y."/>
            <person name="Lai Q."/>
            <person name="Shao Z."/>
        </authorList>
    </citation>
    <scope>NUCLEOTIDE SEQUENCE [LARGE SCALE GENOMIC DNA]</scope>
    <source>
        <strain evidence="13 14">25B10_4</strain>
    </source>
</reference>
<gene>
    <name evidence="13" type="ORF">BMG03_10245</name>
</gene>
<evidence type="ECO:0000256" key="8">
    <source>
        <dbReference type="SAM" id="Phobius"/>
    </source>
</evidence>
<feature type="domain" description="Mechanosensitive ion channel MscS" evidence="10">
    <location>
        <begin position="613"/>
        <end position="680"/>
    </location>
</feature>
<protein>
    <recommendedName>
        <fullName evidence="15">DUF3772 domain-containing protein</fullName>
    </recommendedName>
</protein>
<dbReference type="InterPro" id="IPR006686">
    <property type="entry name" value="MscS_channel_CS"/>
</dbReference>
<evidence type="ECO:0000256" key="9">
    <source>
        <dbReference type="SAM" id="SignalP"/>
    </source>
</evidence>
<dbReference type="InterPro" id="IPR006685">
    <property type="entry name" value="MscS_channel_2nd"/>
</dbReference>
<evidence type="ECO:0000313" key="13">
    <source>
        <dbReference type="EMBL" id="AQS48139.1"/>
    </source>
</evidence>
<feature type="transmembrane region" description="Helical" evidence="8">
    <location>
        <begin position="568"/>
        <end position="591"/>
    </location>
</feature>
<evidence type="ECO:0000259" key="11">
    <source>
        <dbReference type="Pfam" id="PF12607"/>
    </source>
</evidence>
<dbReference type="EMBL" id="CP019437">
    <property type="protein sequence ID" value="AQS48139.1"/>
    <property type="molecule type" value="Genomic_DNA"/>
</dbReference>
<feature type="transmembrane region" description="Helical" evidence="8">
    <location>
        <begin position="597"/>
        <end position="626"/>
    </location>
</feature>
<feature type="region of interest" description="Disordered" evidence="7">
    <location>
        <begin position="786"/>
        <end position="850"/>
    </location>
</feature>
<feature type="domain" description="Mechanosensitive ion channel MscS C-terminal" evidence="12">
    <location>
        <begin position="689"/>
        <end position="770"/>
    </location>
</feature>
<dbReference type="Pfam" id="PF12607">
    <property type="entry name" value="DUF3772"/>
    <property type="match status" value="1"/>
</dbReference>
<dbReference type="RefSeq" id="WP_075776516.1">
    <property type="nucleotide sequence ID" value="NZ_CP019437.1"/>
</dbReference>
<keyword evidence="6 8" id="KW-0472">Membrane</keyword>
<feature type="transmembrane region" description="Helical" evidence="8">
    <location>
        <begin position="242"/>
        <end position="264"/>
    </location>
</feature>
<feature type="signal peptide" evidence="9">
    <location>
        <begin position="1"/>
        <end position="24"/>
    </location>
</feature>
<feature type="transmembrane region" description="Helical" evidence="8">
    <location>
        <begin position="368"/>
        <end position="390"/>
    </location>
</feature>
<name>A0ABM6IGX2_9RHOB</name>
<feature type="compositionally biased region" description="Basic and acidic residues" evidence="7">
    <location>
        <begin position="786"/>
        <end position="805"/>
    </location>
</feature>
<keyword evidence="5 8" id="KW-1133">Transmembrane helix</keyword>
<comment type="similarity">
    <text evidence="2">Belongs to the MscS (TC 1.A.23) family.</text>
</comment>
<dbReference type="Pfam" id="PF21082">
    <property type="entry name" value="MS_channel_3rd"/>
    <property type="match status" value="1"/>
</dbReference>
<keyword evidence="14" id="KW-1185">Reference proteome</keyword>
<organism evidence="13 14">
    <name type="scientific">Thioclava nitratireducens</name>
    <dbReference type="NCBI Taxonomy" id="1915078"/>
    <lineage>
        <taxon>Bacteria</taxon>
        <taxon>Pseudomonadati</taxon>
        <taxon>Pseudomonadota</taxon>
        <taxon>Alphaproteobacteria</taxon>
        <taxon>Rhodobacterales</taxon>
        <taxon>Paracoccaceae</taxon>
        <taxon>Thioclava</taxon>
    </lineage>
</organism>
<dbReference type="InterPro" id="IPR010920">
    <property type="entry name" value="LSM_dom_sf"/>
</dbReference>
<proteinExistence type="inferred from homology"/>
<evidence type="ECO:0000259" key="12">
    <source>
        <dbReference type="Pfam" id="PF21082"/>
    </source>
</evidence>
<comment type="subcellular location">
    <subcellularLocation>
        <location evidence="1">Cell membrane</location>
        <topology evidence="1">Multi-pass membrane protein</topology>
    </subcellularLocation>
</comment>
<evidence type="ECO:0000313" key="14">
    <source>
        <dbReference type="Proteomes" id="UP000185622"/>
    </source>
</evidence>
<evidence type="ECO:0000256" key="5">
    <source>
        <dbReference type="ARBA" id="ARBA00022989"/>
    </source>
</evidence>
<dbReference type="InterPro" id="IPR011066">
    <property type="entry name" value="MscS_channel_C_sf"/>
</dbReference>
<dbReference type="SUPFAM" id="SSF82861">
    <property type="entry name" value="Mechanosensitive channel protein MscS (YggB), transmembrane region"/>
    <property type="match status" value="1"/>
</dbReference>
<evidence type="ECO:0000256" key="1">
    <source>
        <dbReference type="ARBA" id="ARBA00004651"/>
    </source>
</evidence>
<feature type="transmembrane region" description="Helical" evidence="8">
    <location>
        <begin position="410"/>
        <end position="434"/>
    </location>
</feature>
<feature type="transmembrane region" description="Helical" evidence="8">
    <location>
        <begin position="522"/>
        <end position="547"/>
    </location>
</feature>
<keyword evidence="4 8" id="KW-0812">Transmembrane</keyword>
<dbReference type="InterPro" id="IPR011014">
    <property type="entry name" value="MscS_channel_TM-2"/>
</dbReference>
<feature type="compositionally biased region" description="Basic and acidic residues" evidence="7">
    <location>
        <begin position="834"/>
        <end position="850"/>
    </location>
</feature>
<dbReference type="InterPro" id="IPR022249">
    <property type="entry name" value="DUF3772"/>
</dbReference>
<dbReference type="PROSITE" id="PS01246">
    <property type="entry name" value="UPF0003"/>
    <property type="match status" value="1"/>
</dbReference>
<accession>A0ABM6IGX2</accession>
<feature type="transmembrane region" description="Helical" evidence="8">
    <location>
        <begin position="479"/>
        <end position="502"/>
    </location>
</feature>
<dbReference type="InterPro" id="IPR049278">
    <property type="entry name" value="MS_channel_C"/>
</dbReference>
<dbReference type="Proteomes" id="UP000185622">
    <property type="component" value="Chromosome"/>
</dbReference>
<dbReference type="InterPro" id="IPR052702">
    <property type="entry name" value="MscS-like_channel"/>
</dbReference>
<dbReference type="Gene3D" id="1.10.287.1260">
    <property type="match status" value="1"/>
</dbReference>
<feature type="transmembrane region" description="Helical" evidence="8">
    <location>
        <begin position="318"/>
        <end position="335"/>
    </location>
</feature>
<dbReference type="SUPFAM" id="SSF82689">
    <property type="entry name" value="Mechanosensitive channel protein MscS (YggB), C-terminal domain"/>
    <property type="match status" value="1"/>
</dbReference>
<dbReference type="Gene3D" id="3.30.70.100">
    <property type="match status" value="1"/>
</dbReference>
<evidence type="ECO:0000259" key="10">
    <source>
        <dbReference type="Pfam" id="PF00924"/>
    </source>
</evidence>
<feature type="transmembrane region" description="Helical" evidence="8">
    <location>
        <begin position="440"/>
        <end position="467"/>
    </location>
</feature>
<feature type="transmembrane region" description="Helical" evidence="8">
    <location>
        <begin position="202"/>
        <end position="221"/>
    </location>
</feature>
<evidence type="ECO:0000256" key="6">
    <source>
        <dbReference type="ARBA" id="ARBA00023136"/>
    </source>
</evidence>
<dbReference type="PANTHER" id="PTHR30347">
    <property type="entry name" value="POTASSIUM CHANNEL RELATED"/>
    <property type="match status" value="1"/>
</dbReference>
<dbReference type="Gene3D" id="2.30.30.60">
    <property type="match status" value="1"/>
</dbReference>
<evidence type="ECO:0000256" key="7">
    <source>
        <dbReference type="SAM" id="MobiDB-lite"/>
    </source>
</evidence>
<sequence>MTILRLARLLLLAVALALPGILFAQSPEPPDYKAWEKTATEAEQMVQADKAQRQEFDKIRQEVVNWREKFKAAEDINASQISTVKAQIEALGPPPKEGQSEDKAIADRRKKLNDELAQLQSPGLRATEAASRADSIVANIDQLLRARQTDKLLRLTPSPLNPINWPEGLKVLSELTSELASEMGQQLNDTDPYASARNNAPAIVGLLLVALLLVARGRTWIDKLADVLEARLARNAQRVIDFIVSLGQLLLPIAGIVLLEAALVQTELFGSRWMELLIAIGVVLSAAFVAFWLSGRIFPRNDRQVAPFTLQSERRREGRLLTISLAVFAAIQGPFGDWLVARGQDVIEGSAKTAEEIDAAGHTLDAGFGVLVFPLQVLAAIALFRFGQLLRRHLRNETSGSEEGAFRDRLVGALGNALIAVAVVAPVLGGIGYINAANALIFPTILTLGLIALLLVLNQFFTDVYVLVARREDDGRDSLIPALIGFLLGLLAMPPAALIWGARPADLAEMWTRFQNGVSVSGVTISPGIFLTFAIVFVIGLMVTRLLQGALKTSLLPKTKIDKGGQNAIVSGLGYFGIFLAAVIAISSAGIDLSSLAIVAGALSVGVGFGLQTIVQNFVSGIILLIERPISEGDWIEVNGQMGIVKAISVRSTRIETFDRTEVIVPNADLISGQVTNWTRGNVTGRLIVPVGVAYGTDTRKVETILHEVAANQSLVMMNPEPVVIFKGFGADSLDFEVRVILSDVNFILRVQSEMNHEINQRFAEAGIEIPFAQRDVWLRNPEVLRPSKDDAEAQSDKAEDKGSEDSDDTASKRPVSRAEYGKPQPGEGPEGLEQQRHDSSDGEADAGDR</sequence>
<dbReference type="Pfam" id="PF00924">
    <property type="entry name" value="MS_channel_2nd"/>
    <property type="match status" value="1"/>
</dbReference>